<name>A0A0L6UDS5_9BASI</name>
<keyword evidence="1" id="KW-0812">Transmembrane</keyword>
<evidence type="ECO:0000256" key="1">
    <source>
        <dbReference type="SAM" id="Phobius"/>
    </source>
</evidence>
<feature type="transmembrane region" description="Helical" evidence="1">
    <location>
        <begin position="20"/>
        <end position="38"/>
    </location>
</feature>
<keyword evidence="3" id="KW-1185">Reference proteome</keyword>
<keyword evidence="1" id="KW-1133">Transmembrane helix</keyword>
<keyword evidence="1" id="KW-0472">Membrane</keyword>
<evidence type="ECO:0000313" key="2">
    <source>
        <dbReference type="EMBL" id="KNZ46372.1"/>
    </source>
</evidence>
<dbReference type="EMBL" id="LAVV01012739">
    <property type="protein sequence ID" value="KNZ46372.1"/>
    <property type="molecule type" value="Genomic_DNA"/>
</dbReference>
<feature type="transmembrane region" description="Helical" evidence="1">
    <location>
        <begin position="50"/>
        <end position="69"/>
    </location>
</feature>
<protein>
    <submittedName>
        <fullName evidence="2">Uncharacterized protein</fullName>
    </submittedName>
</protein>
<gene>
    <name evidence="2" type="ORF">VP01_731g2</name>
</gene>
<comment type="caution">
    <text evidence="2">The sequence shown here is derived from an EMBL/GenBank/DDBJ whole genome shotgun (WGS) entry which is preliminary data.</text>
</comment>
<sequence length="500" mass="57894">MWYNFLFCSTFFMHNPELIINGMIIIEYSLSINIRLLINYLIIIYVKLKHIFSAVLIIILISNNFNYLGNISFAPKKYKSPGEFHPDINHFNIIIIIMRKGRISHYNKNYNLVKQDIKDVFTRKTFFILIRYSRTKILVCMTLCQLSSNYDSRYSNKSNVDHICKLLQLNNKSKFNFFFKKIKMKNHNLNKKKLENQKTKKNCNTTLQFSVADTQATLQLSVYFLTANTDTKPLTGNLVSVSCTLGGSTNSMLKSQNLMEEIGSTTHFNPSSPWTETSQTPWIRIYTPILTTNTTLTPYTQSYAHVHVHAGSCRLNKWILHDLIYFMDFTYLSFFVAMHSSTSMICMHYFIQLYLFLCVPWLFQTSTNPSFWLNSLNSVHLGQPKSLTLVYIILYLVFHSHIPHQILASEFTHTLITTQYYIFTIPSTLIYPITPFRHFHEALGSSYLPFQNSNPLSIHKPPSLGPVFNPSTLKNSSILIHPSYHFVKPSNPRLGGLLSV</sequence>
<organism evidence="2 3">
    <name type="scientific">Puccinia sorghi</name>
    <dbReference type="NCBI Taxonomy" id="27349"/>
    <lineage>
        <taxon>Eukaryota</taxon>
        <taxon>Fungi</taxon>
        <taxon>Dikarya</taxon>
        <taxon>Basidiomycota</taxon>
        <taxon>Pucciniomycotina</taxon>
        <taxon>Pucciniomycetes</taxon>
        <taxon>Pucciniales</taxon>
        <taxon>Pucciniaceae</taxon>
        <taxon>Puccinia</taxon>
    </lineage>
</organism>
<dbReference type="Proteomes" id="UP000037035">
    <property type="component" value="Unassembled WGS sequence"/>
</dbReference>
<proteinExistence type="predicted"/>
<accession>A0A0L6UDS5</accession>
<dbReference type="VEuPathDB" id="FungiDB:VP01_731g2"/>
<evidence type="ECO:0000313" key="3">
    <source>
        <dbReference type="Proteomes" id="UP000037035"/>
    </source>
</evidence>
<reference evidence="2 3" key="1">
    <citation type="submission" date="2015-08" db="EMBL/GenBank/DDBJ databases">
        <title>Next Generation Sequencing and Analysis of the Genome of Puccinia sorghi L Schw, the Causal Agent of Maize Common Rust.</title>
        <authorList>
            <person name="Rochi L."/>
            <person name="Burguener G."/>
            <person name="Darino M."/>
            <person name="Turjanski A."/>
            <person name="Kreff E."/>
            <person name="Dieguez M.J."/>
            <person name="Sacco F."/>
        </authorList>
    </citation>
    <scope>NUCLEOTIDE SEQUENCE [LARGE SCALE GENOMIC DNA]</scope>
    <source>
        <strain evidence="2 3">RO10H11247</strain>
    </source>
</reference>
<dbReference type="AlphaFoldDB" id="A0A0L6UDS5"/>